<evidence type="ECO:0000313" key="15">
    <source>
        <dbReference type="EMBL" id="KAJ8373291.1"/>
    </source>
</evidence>
<feature type="transmembrane region" description="Helical" evidence="13">
    <location>
        <begin position="540"/>
        <end position="563"/>
    </location>
</feature>
<dbReference type="Pfam" id="PF09753">
    <property type="entry name" value="Use1"/>
    <property type="match status" value="1"/>
</dbReference>
<keyword evidence="10 13" id="KW-0472">Membrane</keyword>
<dbReference type="InterPro" id="IPR007110">
    <property type="entry name" value="Ig-like_dom"/>
</dbReference>
<keyword evidence="5 13" id="KW-0812">Transmembrane</keyword>
<feature type="domain" description="Ig-like" evidence="14">
    <location>
        <begin position="132"/>
        <end position="226"/>
    </location>
</feature>
<dbReference type="SMART" id="SM00409">
    <property type="entry name" value="IG"/>
    <property type="match status" value="1"/>
</dbReference>
<keyword evidence="7" id="KW-0931">ER-Golgi transport</keyword>
<evidence type="ECO:0000256" key="7">
    <source>
        <dbReference type="ARBA" id="ARBA00022892"/>
    </source>
</evidence>
<evidence type="ECO:0000256" key="4">
    <source>
        <dbReference type="ARBA" id="ARBA00022448"/>
    </source>
</evidence>
<dbReference type="InterPro" id="IPR037413">
    <property type="entry name" value="MADCAM1"/>
</dbReference>
<evidence type="ECO:0000256" key="13">
    <source>
        <dbReference type="SAM" id="Phobius"/>
    </source>
</evidence>
<dbReference type="GO" id="GO:0005789">
    <property type="term" value="C:endoplasmic reticulum membrane"/>
    <property type="evidence" value="ECO:0007669"/>
    <property type="project" value="UniProtKB-SubCell"/>
</dbReference>
<keyword evidence="8" id="KW-0653">Protein transport</keyword>
<dbReference type="GO" id="GO:0007229">
    <property type="term" value="P:integrin-mediated signaling pathway"/>
    <property type="evidence" value="ECO:0007669"/>
    <property type="project" value="InterPro"/>
</dbReference>
<dbReference type="AlphaFoldDB" id="A0AAD7W1T2"/>
<evidence type="ECO:0000256" key="6">
    <source>
        <dbReference type="ARBA" id="ARBA00022824"/>
    </source>
</evidence>
<dbReference type="GO" id="GO:0015031">
    <property type="term" value="P:protein transport"/>
    <property type="evidence" value="ECO:0007669"/>
    <property type="project" value="UniProtKB-KW"/>
</dbReference>
<evidence type="ECO:0000256" key="11">
    <source>
        <dbReference type="ARBA" id="ARBA00032711"/>
    </source>
</evidence>
<dbReference type="GO" id="GO:0098640">
    <property type="term" value="F:integrin binding involved in cell-matrix adhesion"/>
    <property type="evidence" value="ECO:0007669"/>
    <property type="project" value="InterPro"/>
</dbReference>
<keyword evidence="12" id="KW-0175">Coiled coil</keyword>
<dbReference type="GO" id="GO:0050901">
    <property type="term" value="P:leukocyte tethering or rolling"/>
    <property type="evidence" value="ECO:0007669"/>
    <property type="project" value="TreeGrafter"/>
</dbReference>
<evidence type="ECO:0000256" key="12">
    <source>
        <dbReference type="SAM" id="Coils"/>
    </source>
</evidence>
<dbReference type="SUPFAM" id="SSF48726">
    <property type="entry name" value="Immunoglobulin"/>
    <property type="match status" value="2"/>
</dbReference>
<dbReference type="InterPro" id="IPR013783">
    <property type="entry name" value="Ig-like_fold"/>
</dbReference>
<name>A0AAD7W1T2_9TELE</name>
<protein>
    <recommendedName>
        <fullName evidence="3">Vesicle transport protein USE1</fullName>
    </recommendedName>
    <alternativeName>
        <fullName evidence="11">USE1-like protein</fullName>
    </alternativeName>
</protein>
<dbReference type="InterPro" id="IPR019150">
    <property type="entry name" value="Vesicle_transport_protein_Use1"/>
</dbReference>
<dbReference type="InterPro" id="IPR036179">
    <property type="entry name" value="Ig-like_dom_sf"/>
</dbReference>
<dbReference type="Gene3D" id="2.60.40.10">
    <property type="entry name" value="Immunoglobulins"/>
    <property type="match status" value="2"/>
</dbReference>
<dbReference type="EMBL" id="JAINUG010000366">
    <property type="protein sequence ID" value="KAJ8373291.1"/>
    <property type="molecule type" value="Genomic_DNA"/>
</dbReference>
<keyword evidence="4" id="KW-0813">Transport</keyword>
<dbReference type="Pfam" id="PF13927">
    <property type="entry name" value="Ig_3"/>
    <property type="match status" value="1"/>
</dbReference>
<comment type="similarity">
    <text evidence="2">Belongs to the USE1 family.</text>
</comment>
<reference evidence="15" key="1">
    <citation type="journal article" date="2023" name="Science">
        <title>Genome structures resolve the early diversification of teleost fishes.</title>
        <authorList>
            <person name="Parey E."/>
            <person name="Louis A."/>
            <person name="Montfort J."/>
            <person name="Bouchez O."/>
            <person name="Roques C."/>
            <person name="Iampietro C."/>
            <person name="Lluch J."/>
            <person name="Castinel A."/>
            <person name="Donnadieu C."/>
            <person name="Desvignes T."/>
            <person name="Floi Bucao C."/>
            <person name="Jouanno E."/>
            <person name="Wen M."/>
            <person name="Mejri S."/>
            <person name="Dirks R."/>
            <person name="Jansen H."/>
            <person name="Henkel C."/>
            <person name="Chen W.J."/>
            <person name="Zahm M."/>
            <person name="Cabau C."/>
            <person name="Klopp C."/>
            <person name="Thompson A.W."/>
            <person name="Robinson-Rechavi M."/>
            <person name="Braasch I."/>
            <person name="Lecointre G."/>
            <person name="Bobe J."/>
            <person name="Postlethwait J.H."/>
            <person name="Berthelot C."/>
            <person name="Roest Crollius H."/>
            <person name="Guiguen Y."/>
        </authorList>
    </citation>
    <scope>NUCLEOTIDE SEQUENCE</scope>
    <source>
        <strain evidence="15">NC1722</strain>
    </source>
</reference>
<dbReference type="GO" id="GO:0016192">
    <property type="term" value="P:vesicle-mediated transport"/>
    <property type="evidence" value="ECO:0007669"/>
    <property type="project" value="UniProtKB-KW"/>
</dbReference>
<evidence type="ECO:0000256" key="1">
    <source>
        <dbReference type="ARBA" id="ARBA00004163"/>
    </source>
</evidence>
<keyword evidence="16" id="KW-1185">Reference proteome</keyword>
<dbReference type="PANTHER" id="PTHR14162">
    <property type="entry name" value="MUCOSAL ADDRESSIN CELL ADHESION MOLECULE-1"/>
    <property type="match status" value="1"/>
</dbReference>
<evidence type="ECO:0000256" key="10">
    <source>
        <dbReference type="ARBA" id="ARBA00023136"/>
    </source>
</evidence>
<evidence type="ECO:0000256" key="5">
    <source>
        <dbReference type="ARBA" id="ARBA00022692"/>
    </source>
</evidence>
<feature type="coiled-coil region" evidence="12">
    <location>
        <begin position="480"/>
        <end position="507"/>
    </location>
</feature>
<comment type="subcellular location">
    <subcellularLocation>
        <location evidence="1">Endoplasmic reticulum membrane</location>
        <topology evidence="1">Single-pass type IV membrane protein</topology>
    </subcellularLocation>
</comment>
<evidence type="ECO:0000256" key="2">
    <source>
        <dbReference type="ARBA" id="ARBA00007891"/>
    </source>
</evidence>
<feature type="domain" description="Ig-like" evidence="14">
    <location>
        <begin position="45"/>
        <end position="113"/>
    </location>
</feature>
<dbReference type="GO" id="GO:2000403">
    <property type="term" value="P:positive regulation of lymphocyte migration"/>
    <property type="evidence" value="ECO:0007669"/>
    <property type="project" value="InterPro"/>
</dbReference>
<evidence type="ECO:0000256" key="9">
    <source>
        <dbReference type="ARBA" id="ARBA00022989"/>
    </source>
</evidence>
<comment type="caution">
    <text evidence="15">The sequence shown here is derived from an EMBL/GenBank/DDBJ whole genome shotgun (WGS) entry which is preliminary data.</text>
</comment>
<evidence type="ECO:0000256" key="3">
    <source>
        <dbReference type="ARBA" id="ARBA00015843"/>
    </source>
</evidence>
<evidence type="ECO:0000313" key="16">
    <source>
        <dbReference type="Proteomes" id="UP001221898"/>
    </source>
</evidence>
<accession>A0AAD7W1T2</accession>
<keyword evidence="9 13" id="KW-1133">Transmembrane helix</keyword>
<dbReference type="GO" id="GO:0034113">
    <property type="term" value="P:heterotypic cell-cell adhesion"/>
    <property type="evidence" value="ECO:0007669"/>
    <property type="project" value="TreeGrafter"/>
</dbReference>
<evidence type="ECO:0000256" key="8">
    <source>
        <dbReference type="ARBA" id="ARBA00022927"/>
    </source>
</evidence>
<gene>
    <name evidence="15" type="ORF">AAFF_G00266470</name>
</gene>
<dbReference type="PROSITE" id="PS50835">
    <property type="entry name" value="IG_LIKE"/>
    <property type="match status" value="2"/>
</dbReference>
<dbReference type="Proteomes" id="UP001221898">
    <property type="component" value="Unassembled WGS sequence"/>
</dbReference>
<proteinExistence type="inferred from homology"/>
<keyword evidence="6" id="KW-0256">Endoplasmic reticulum</keyword>
<evidence type="ECO:0000259" key="14">
    <source>
        <dbReference type="PROSITE" id="PS50835"/>
    </source>
</evidence>
<dbReference type="InterPro" id="IPR003599">
    <property type="entry name" value="Ig_sub"/>
</dbReference>
<organism evidence="15 16">
    <name type="scientific">Aldrovandia affinis</name>
    <dbReference type="NCBI Taxonomy" id="143900"/>
    <lineage>
        <taxon>Eukaryota</taxon>
        <taxon>Metazoa</taxon>
        <taxon>Chordata</taxon>
        <taxon>Craniata</taxon>
        <taxon>Vertebrata</taxon>
        <taxon>Euteleostomi</taxon>
        <taxon>Actinopterygii</taxon>
        <taxon>Neopterygii</taxon>
        <taxon>Teleostei</taxon>
        <taxon>Notacanthiformes</taxon>
        <taxon>Halosauridae</taxon>
        <taxon>Aldrovandia</taxon>
    </lineage>
</organism>
<sequence>MERRLPSPLLTLCCGTARMERRLPNPLLALCALTLLALTDLALCSLVNITPQDPLVEVGQSIRLTCRAECPESRPSWTSLDNSTFTQTPDGQRTFLHIESASLDHLGPYRCHAMCAGRDRKQVVHLKVVSFPQPVLSVSPERPLQPGEPFTVTCSMAKVFSGEDAVTMRLFQDGGRIVGLAQHEDEDEEFSDLWMRATDRTATGASQFRCEARIRVNYQDLTKNTTLLIEFEGSSGLRATLQDLQTTAPDLQTTTTVLKTTAPDLKTTTPDTKTTAPDLKTTTTVLKTTAPDLKTTTPDTKTTAPDLKTTTTVLKTTAPDLRTTTPALKTTCNMAVNFVRLLCRCESIVLHKRGETEWRLEKYVGALEDMLVGLKRSSSKPAAEVLKDYSRKVDFLKRLFDAEKLPSTTEKAVANRLLAPGRRPSTANEKTRTVNMQTKSRLAGEVEIELMGAESSKTGPAETVVRHRSRPLRLEDRRSVEELDSVLQKHRLLQEQLEEDVLQLARNLKNNSLADQALPQADGSVEGQRAESQRMSSVSWFLWLAFVLGCFVFISTVLFIRLFPKLR</sequence>
<dbReference type="PANTHER" id="PTHR14162:SF1">
    <property type="entry name" value="MUCOSAL ADDRESSIN CELL ADHESION MOLECULE 1"/>
    <property type="match status" value="1"/>
</dbReference>